<dbReference type="SUPFAM" id="SSF54862">
    <property type="entry name" value="4Fe-4S ferredoxins"/>
    <property type="match status" value="1"/>
</dbReference>
<evidence type="ECO:0000256" key="2">
    <source>
        <dbReference type="ARBA" id="ARBA00013223"/>
    </source>
</evidence>
<dbReference type="EC" id="1.18.1.2" evidence="2"/>
<dbReference type="PROSITE" id="PS00198">
    <property type="entry name" value="4FE4S_FER_1"/>
    <property type="match status" value="1"/>
</dbReference>
<dbReference type="Gene3D" id="3.40.50.720">
    <property type="entry name" value="NAD(P)-binding Rossmann-like Domain"/>
    <property type="match status" value="1"/>
</dbReference>
<evidence type="ECO:0000256" key="5">
    <source>
        <dbReference type="ARBA" id="ARBA00022827"/>
    </source>
</evidence>
<reference evidence="12" key="1">
    <citation type="submission" date="2022-12" db="EMBL/GenBank/DDBJ databases">
        <authorList>
            <person name="Krivoruchko A.V."/>
            <person name="Elkin A."/>
        </authorList>
    </citation>
    <scope>NUCLEOTIDE SEQUENCE</scope>
    <source>
        <strain evidence="12">IEGM 1391</strain>
    </source>
</reference>
<keyword evidence="4" id="KW-0479">Metal-binding</keyword>
<evidence type="ECO:0000256" key="10">
    <source>
        <dbReference type="ARBA" id="ARBA00047776"/>
    </source>
</evidence>
<dbReference type="SUPFAM" id="SSF51971">
    <property type="entry name" value="Nucleotide-binding domain"/>
    <property type="match status" value="1"/>
</dbReference>
<organism evidence="12 13">
    <name type="scientific">Rhodococcus ruber</name>
    <dbReference type="NCBI Taxonomy" id="1830"/>
    <lineage>
        <taxon>Bacteria</taxon>
        <taxon>Bacillati</taxon>
        <taxon>Actinomycetota</taxon>
        <taxon>Actinomycetes</taxon>
        <taxon>Mycobacteriales</taxon>
        <taxon>Nocardiaceae</taxon>
        <taxon>Rhodococcus</taxon>
    </lineage>
</organism>
<keyword evidence="9" id="KW-0411">Iron-sulfur</keyword>
<dbReference type="InterPro" id="IPR017900">
    <property type="entry name" value="4Fe4S_Fe_S_CS"/>
</dbReference>
<dbReference type="PANTHER" id="PTHR48467">
    <property type="entry name" value="GLUTAMATE SYNTHASE 1 [NADH], CHLOROPLASTIC-LIKE"/>
    <property type="match status" value="1"/>
</dbReference>
<dbReference type="Pfam" id="PF00037">
    <property type="entry name" value="Fer4"/>
    <property type="match status" value="1"/>
</dbReference>
<dbReference type="Proteomes" id="UP001081071">
    <property type="component" value="Unassembled WGS sequence"/>
</dbReference>
<dbReference type="PANTHER" id="PTHR48467:SF1">
    <property type="entry name" value="GLUTAMATE SYNTHASE 1 [NADH], CHLOROPLASTIC-LIKE"/>
    <property type="match status" value="1"/>
</dbReference>
<keyword evidence="13" id="KW-1185">Reference proteome</keyword>
<dbReference type="PROSITE" id="PS51379">
    <property type="entry name" value="4FE4S_FER_2"/>
    <property type="match status" value="1"/>
</dbReference>
<dbReference type="InterPro" id="IPR055275">
    <property type="entry name" value="Ferredox_Rdtase"/>
</dbReference>
<evidence type="ECO:0000256" key="8">
    <source>
        <dbReference type="ARBA" id="ARBA00023004"/>
    </source>
</evidence>
<evidence type="ECO:0000313" key="13">
    <source>
        <dbReference type="Proteomes" id="UP001081071"/>
    </source>
</evidence>
<gene>
    <name evidence="12" type="ORF">O4220_10215</name>
</gene>
<dbReference type="Gene3D" id="3.30.70.20">
    <property type="match status" value="1"/>
</dbReference>
<evidence type="ECO:0000256" key="9">
    <source>
        <dbReference type="ARBA" id="ARBA00023014"/>
    </source>
</evidence>
<proteinExistence type="predicted"/>
<feature type="domain" description="4Fe-4S ferredoxin-type" evidence="11">
    <location>
        <begin position="37"/>
        <end position="66"/>
    </location>
</feature>
<dbReference type="PRINTS" id="PR00419">
    <property type="entry name" value="ADXRDTASE"/>
</dbReference>
<dbReference type="InterPro" id="IPR017896">
    <property type="entry name" value="4Fe4S_Fe-S-bd"/>
</dbReference>
<keyword evidence="8" id="KW-0408">Iron</keyword>
<evidence type="ECO:0000256" key="4">
    <source>
        <dbReference type="ARBA" id="ARBA00022723"/>
    </source>
</evidence>
<evidence type="ECO:0000259" key="11">
    <source>
        <dbReference type="PROSITE" id="PS51379"/>
    </source>
</evidence>
<evidence type="ECO:0000313" key="12">
    <source>
        <dbReference type="EMBL" id="MCZ4518892.1"/>
    </source>
</evidence>
<evidence type="ECO:0000256" key="3">
    <source>
        <dbReference type="ARBA" id="ARBA00022630"/>
    </source>
</evidence>
<evidence type="ECO:0000256" key="6">
    <source>
        <dbReference type="ARBA" id="ARBA00022857"/>
    </source>
</evidence>
<keyword evidence="5" id="KW-0274">FAD</keyword>
<comment type="cofactor">
    <cofactor evidence="1">
        <name>FAD</name>
        <dbReference type="ChEBI" id="CHEBI:57692"/>
    </cofactor>
</comment>
<dbReference type="InterPro" id="IPR036188">
    <property type="entry name" value="FAD/NAD-bd_sf"/>
</dbReference>
<protein>
    <recommendedName>
        <fullName evidence="2">ferredoxin--NADP(+) reductase</fullName>
        <ecNumber evidence="2">1.18.1.2</ecNumber>
    </recommendedName>
</protein>
<name>A0ABT4MD43_9NOCA</name>
<keyword evidence="6" id="KW-0521">NADP</keyword>
<comment type="caution">
    <text evidence="12">The sequence shown here is derived from an EMBL/GenBank/DDBJ whole genome shotgun (WGS) entry which is preliminary data.</text>
</comment>
<accession>A0ABT4MD43</accession>
<dbReference type="Gene3D" id="3.50.50.60">
    <property type="entry name" value="FAD/NAD(P)-binding domain"/>
    <property type="match status" value="1"/>
</dbReference>
<evidence type="ECO:0000256" key="1">
    <source>
        <dbReference type="ARBA" id="ARBA00001974"/>
    </source>
</evidence>
<dbReference type="RefSeq" id="WP_269603764.1">
    <property type="nucleotide sequence ID" value="NZ_JAPWIJ010000004.1"/>
</dbReference>
<dbReference type="InterPro" id="IPR023753">
    <property type="entry name" value="FAD/NAD-binding_dom"/>
</dbReference>
<keyword evidence="3" id="KW-0285">Flavoprotein</keyword>
<dbReference type="EMBL" id="JAPWIJ010000004">
    <property type="protein sequence ID" value="MCZ4518892.1"/>
    <property type="molecule type" value="Genomic_DNA"/>
</dbReference>
<comment type="catalytic activity">
    <reaction evidence="10">
        <text>2 reduced [2Fe-2S]-[ferredoxin] + NADP(+) + H(+) = 2 oxidized [2Fe-2S]-[ferredoxin] + NADPH</text>
        <dbReference type="Rhea" id="RHEA:20125"/>
        <dbReference type="Rhea" id="RHEA-COMP:10000"/>
        <dbReference type="Rhea" id="RHEA-COMP:10001"/>
        <dbReference type="ChEBI" id="CHEBI:15378"/>
        <dbReference type="ChEBI" id="CHEBI:33737"/>
        <dbReference type="ChEBI" id="CHEBI:33738"/>
        <dbReference type="ChEBI" id="CHEBI:57783"/>
        <dbReference type="ChEBI" id="CHEBI:58349"/>
        <dbReference type="EC" id="1.18.1.2"/>
    </reaction>
</comment>
<evidence type="ECO:0000256" key="7">
    <source>
        <dbReference type="ARBA" id="ARBA00023002"/>
    </source>
</evidence>
<sequence>MAYVITQNCCRDASCIPACPVDCIRPVGGTAEYLNSHMLYIDPASCIDCGACVEECPVDAIHLDTDLPPAQERFKEINAAYFEQHPLTPITLPPEGKRLSVKPGSLRVAVVGSGPAGCYAAKELVAIDGVEVDLFERLPTPYGLIRAGVAPDHQSTKSVVEMFEEVLTHNRVACHFNIEVGRDLSHRDLLAHHHAVIYAAGTYTGRELGIAGDHLAGNYAAADFVAWYNGHPDHAGDTFDLSGHRAVIVGNGNVALDVARVLLMSRNELAETDIAQHALDALSDSKIDEVVILGRRGLRDAAFSVAEFLALGYLEGIDVVVEGADFDGSADDDHETGLKLQLAQEYAQRPRASDKRIILRFMTSPVEIVGTDRVEALRVASNHLDANGAQSPEVASNSNLIDTSLILRSIGYKGSPIGGLPYDSIKGVMPNIDGRVITPTGDSLHGTYVTGWIKRGPQGVIGTNRACAEQTVARLWEDFNSGVLSRDIDGRDALELLLAYNDADPIGWAGWHMIDTLERERGAQESRPRAKFVAVADMIAATMPWSEDN</sequence>
<dbReference type="Pfam" id="PF07992">
    <property type="entry name" value="Pyr_redox_2"/>
    <property type="match status" value="1"/>
</dbReference>
<keyword evidence="7" id="KW-0560">Oxidoreductase</keyword>